<evidence type="ECO:0008006" key="3">
    <source>
        <dbReference type="Google" id="ProtNLM"/>
    </source>
</evidence>
<gene>
    <name evidence="1" type="ORF">SK128_016023</name>
</gene>
<evidence type="ECO:0000313" key="1">
    <source>
        <dbReference type="EMBL" id="KAK7083616.1"/>
    </source>
</evidence>
<feature type="non-terminal residue" evidence="1">
    <location>
        <position position="62"/>
    </location>
</feature>
<reference evidence="1 2" key="1">
    <citation type="submission" date="2023-11" db="EMBL/GenBank/DDBJ databases">
        <title>Halocaridina rubra genome assembly.</title>
        <authorList>
            <person name="Smith C."/>
        </authorList>
    </citation>
    <scope>NUCLEOTIDE SEQUENCE [LARGE SCALE GENOMIC DNA]</scope>
    <source>
        <strain evidence="1">EP-1</strain>
        <tissue evidence="1">Whole</tissue>
    </source>
</reference>
<dbReference type="Proteomes" id="UP001381693">
    <property type="component" value="Unassembled WGS sequence"/>
</dbReference>
<dbReference type="EMBL" id="JAXCGZ010002741">
    <property type="protein sequence ID" value="KAK7083616.1"/>
    <property type="molecule type" value="Genomic_DNA"/>
</dbReference>
<evidence type="ECO:0000313" key="2">
    <source>
        <dbReference type="Proteomes" id="UP001381693"/>
    </source>
</evidence>
<accession>A0AAN9A7G0</accession>
<organism evidence="1 2">
    <name type="scientific">Halocaridina rubra</name>
    <name type="common">Hawaiian red shrimp</name>
    <dbReference type="NCBI Taxonomy" id="373956"/>
    <lineage>
        <taxon>Eukaryota</taxon>
        <taxon>Metazoa</taxon>
        <taxon>Ecdysozoa</taxon>
        <taxon>Arthropoda</taxon>
        <taxon>Crustacea</taxon>
        <taxon>Multicrustacea</taxon>
        <taxon>Malacostraca</taxon>
        <taxon>Eumalacostraca</taxon>
        <taxon>Eucarida</taxon>
        <taxon>Decapoda</taxon>
        <taxon>Pleocyemata</taxon>
        <taxon>Caridea</taxon>
        <taxon>Atyoidea</taxon>
        <taxon>Atyidae</taxon>
        <taxon>Halocaridina</taxon>
    </lineage>
</organism>
<dbReference type="AlphaFoldDB" id="A0AAN9A7G0"/>
<name>A0AAN9A7G0_HALRR</name>
<protein>
    <recommendedName>
        <fullName evidence="3">CUB domain-containing protein</fullName>
    </recommendedName>
</protein>
<proteinExistence type="predicted"/>
<keyword evidence="2" id="KW-1185">Reference proteome</keyword>
<sequence>TSSSCGGDIRLNNTWVQNKEFPDYFNEARVCTWKVYFDDSPGRICQIRYDFAVHTLTGPSDK</sequence>
<feature type="non-terminal residue" evidence="1">
    <location>
        <position position="1"/>
    </location>
</feature>
<comment type="caution">
    <text evidence="1">The sequence shown here is derived from an EMBL/GenBank/DDBJ whole genome shotgun (WGS) entry which is preliminary data.</text>
</comment>